<dbReference type="Gene3D" id="3.30.450.30">
    <property type="entry name" value="Dynein light chain 2a, cytoplasmic"/>
    <property type="match status" value="1"/>
</dbReference>
<protein>
    <submittedName>
        <fullName evidence="2">Roadblock/LC7 domain-containing protein</fullName>
    </submittedName>
</protein>
<evidence type="ECO:0000259" key="1">
    <source>
        <dbReference type="SMART" id="SM00960"/>
    </source>
</evidence>
<gene>
    <name evidence="2" type="ORF">V2J94_37960</name>
</gene>
<dbReference type="InterPro" id="IPR053141">
    <property type="entry name" value="Mycobact_SerProt_Inhib_Rv3364c"/>
</dbReference>
<evidence type="ECO:0000313" key="3">
    <source>
        <dbReference type="Proteomes" id="UP001354709"/>
    </source>
</evidence>
<keyword evidence="3" id="KW-1185">Reference proteome</keyword>
<dbReference type="InterPro" id="IPR004942">
    <property type="entry name" value="Roadblock/LAMTOR2_dom"/>
</dbReference>
<dbReference type="SUPFAM" id="SSF103196">
    <property type="entry name" value="Roadblock/LC7 domain"/>
    <property type="match status" value="1"/>
</dbReference>
<evidence type="ECO:0000313" key="2">
    <source>
        <dbReference type="EMBL" id="MEE4597600.1"/>
    </source>
</evidence>
<dbReference type="PANTHER" id="PTHR36222">
    <property type="entry name" value="SERINE PROTEASE INHIBITOR RV3364C"/>
    <property type="match status" value="1"/>
</dbReference>
<sequence>MTSSPEVQDLLTSMVENIAGATGLVALSDDGIALHWAMTTPTQAQNLAALASSLGSLAQRVAAQSGDVVRRQLIDMDNGYLLLTRAGGASYLALRTERNANLEVATGEAVLLAQRIGHVLDTQRREDIARQQGRAAVARRGASE</sequence>
<comment type="caution">
    <text evidence="2">The sequence shown here is derived from an EMBL/GenBank/DDBJ whole genome shotgun (WGS) entry which is preliminary data.</text>
</comment>
<dbReference type="Pfam" id="PF03259">
    <property type="entry name" value="Robl_LC7"/>
    <property type="match status" value="1"/>
</dbReference>
<dbReference type="SMART" id="SM00960">
    <property type="entry name" value="Robl_LC7"/>
    <property type="match status" value="1"/>
</dbReference>
<reference evidence="2 3" key="1">
    <citation type="submission" date="2023-11" db="EMBL/GenBank/DDBJ databases">
        <title>30 novel species of actinomycetes from the DSMZ collection.</title>
        <authorList>
            <person name="Nouioui I."/>
        </authorList>
    </citation>
    <scope>NUCLEOTIDE SEQUENCE [LARGE SCALE GENOMIC DNA]</scope>
    <source>
        <strain evidence="2 3">DSM 41524</strain>
    </source>
</reference>
<organism evidence="2 3">
    <name type="scientific">Streptomyces asiaticus subsp. ignotus</name>
    <dbReference type="NCBI Taxonomy" id="3098222"/>
    <lineage>
        <taxon>Bacteria</taxon>
        <taxon>Bacillati</taxon>
        <taxon>Actinomycetota</taxon>
        <taxon>Actinomycetes</taxon>
        <taxon>Kitasatosporales</taxon>
        <taxon>Streptomycetaceae</taxon>
        <taxon>Streptomyces</taxon>
        <taxon>Streptomyces violaceusniger group</taxon>
    </lineage>
</organism>
<dbReference type="EMBL" id="JAZBJO010000037">
    <property type="protein sequence ID" value="MEE4597600.1"/>
    <property type="molecule type" value="Genomic_DNA"/>
</dbReference>
<dbReference type="Proteomes" id="UP001354709">
    <property type="component" value="Unassembled WGS sequence"/>
</dbReference>
<dbReference type="PANTHER" id="PTHR36222:SF1">
    <property type="entry name" value="SERINE PROTEASE INHIBITOR RV3364C"/>
    <property type="match status" value="1"/>
</dbReference>
<accession>A0ABU7Q888</accession>
<dbReference type="RefSeq" id="WP_330814339.1">
    <property type="nucleotide sequence ID" value="NZ_JAZBJO010000037.1"/>
</dbReference>
<name>A0ABU7Q888_9ACTN</name>
<proteinExistence type="predicted"/>
<feature type="domain" description="Roadblock/LAMTOR2" evidence="1">
    <location>
        <begin position="8"/>
        <end position="96"/>
    </location>
</feature>